<sequence>MVPNSLSEETPPKIAENNKNFFRGETSRQRCPDDQLLEHSPPSESEGEDELTPVSNRFQSLEDMEMDNILHLIESTGKNTPTDKDYKTGGSNVEAQGHYSRENTNQEMILTDSTASHRHKRNKSLEEDMPKSLKTGDIICTFVYAKCYKNPRRILWEELVKLSNLDIPLIVEWDFNVILHPNENQGEDMQRLGPMDDFNNMMLDTGLIDAGFEGDPFTCTNKRIWKRLDRVLYSKEWAETFNITRVVHLPRRLSYHHPLCIEASKAENKKPSSFRFQNMDTFGNVFTTVQQAKLEATKVEKKFDRDPSEANLITLNKSNAVMVHALTLEAEYWKQKSNCKWLEAGERNTKYFHSLVKKKRLKSTIHIIIEGNQEITHPVRIRDSAASYFENLLSGKTTQPSTTEFPFQFSKMLEAVGNNLCSIPSEEDIKEIVFSLTKKARQARMDSPPPSTRHVGSSLLETYVMQLGISSAVPLCQGVLQQPRLSSSRRKISQALPKLISPSQCGFIPGRLISDNILLAQEMIHYLDLRYKYSNLVIKLDMSKAYDRVSWAFLFTVMQKMGFPTRFLTLIKHAINNCWFTVLVNGEAAGFFKSTQGLRQWDPISPALFILAAEAFSKGLDFLFTVHLHMFYQTKCAIKPSHLSYADDVIIFTNCKEAGLARLIQFLRRYEDMSGQKINYAKSAFIPGKKASLIAQCIKAITGFTMKALPITYLRALPITYLRAPLYKGHKRKLLYVDLIDKVRAKIAGWEQCYLSYGGRLQLIKTVLASMPIYLLQVLNPPVSTIQKLEQLFAKFFWRSTAEQRKIHWTKWHNVCYPIEEGGLGIRNLRDMVTTFSYKLWWRVRLNNSLWSHFTIRKHCQ</sequence>
<name>A0AAW2X9D5_9LAMI</name>
<evidence type="ECO:0000256" key="1">
    <source>
        <dbReference type="SAM" id="MobiDB-lite"/>
    </source>
</evidence>
<feature type="compositionally biased region" description="Basic and acidic residues" evidence="1">
    <location>
        <begin position="25"/>
        <end position="37"/>
    </location>
</feature>
<dbReference type="GO" id="GO:0003964">
    <property type="term" value="F:RNA-directed DNA polymerase activity"/>
    <property type="evidence" value="ECO:0007669"/>
    <property type="project" value="UniProtKB-KW"/>
</dbReference>
<feature type="region of interest" description="Disordered" evidence="1">
    <location>
        <begin position="1"/>
        <end position="53"/>
    </location>
</feature>
<keyword evidence="3" id="KW-0808">Transferase</keyword>
<organism evidence="3">
    <name type="scientific">Sesamum latifolium</name>
    <dbReference type="NCBI Taxonomy" id="2727402"/>
    <lineage>
        <taxon>Eukaryota</taxon>
        <taxon>Viridiplantae</taxon>
        <taxon>Streptophyta</taxon>
        <taxon>Embryophyta</taxon>
        <taxon>Tracheophyta</taxon>
        <taxon>Spermatophyta</taxon>
        <taxon>Magnoliopsida</taxon>
        <taxon>eudicotyledons</taxon>
        <taxon>Gunneridae</taxon>
        <taxon>Pentapetalae</taxon>
        <taxon>asterids</taxon>
        <taxon>lamiids</taxon>
        <taxon>Lamiales</taxon>
        <taxon>Pedaliaceae</taxon>
        <taxon>Sesamum</taxon>
    </lineage>
</organism>
<dbReference type="PANTHER" id="PTHR33116">
    <property type="entry name" value="REVERSE TRANSCRIPTASE ZINC-BINDING DOMAIN-CONTAINING PROTEIN-RELATED-RELATED"/>
    <property type="match status" value="1"/>
</dbReference>
<evidence type="ECO:0000313" key="3">
    <source>
        <dbReference type="EMBL" id="KAL0448785.1"/>
    </source>
</evidence>
<dbReference type="PANTHER" id="PTHR33116:SF80">
    <property type="entry name" value="REVERSE TRANSCRIPTASE ZINC-BINDING DOMAIN-CONTAINING PROTEIN"/>
    <property type="match status" value="1"/>
</dbReference>
<dbReference type="Gene3D" id="3.60.10.10">
    <property type="entry name" value="Endonuclease/exonuclease/phosphatase"/>
    <property type="match status" value="1"/>
</dbReference>
<dbReference type="PROSITE" id="PS50878">
    <property type="entry name" value="RT_POL"/>
    <property type="match status" value="1"/>
</dbReference>
<reference evidence="3" key="1">
    <citation type="submission" date="2020-06" db="EMBL/GenBank/DDBJ databases">
        <authorList>
            <person name="Li T."/>
            <person name="Hu X."/>
            <person name="Zhang T."/>
            <person name="Song X."/>
            <person name="Zhang H."/>
            <person name="Dai N."/>
            <person name="Sheng W."/>
            <person name="Hou X."/>
            <person name="Wei L."/>
        </authorList>
    </citation>
    <scope>NUCLEOTIDE SEQUENCE</scope>
    <source>
        <strain evidence="3">KEN1</strain>
        <tissue evidence="3">Leaf</tissue>
    </source>
</reference>
<accession>A0AAW2X9D5</accession>
<dbReference type="InterPro" id="IPR036691">
    <property type="entry name" value="Endo/exonu/phosph_ase_sf"/>
</dbReference>
<keyword evidence="3" id="KW-0695">RNA-directed DNA polymerase</keyword>
<feature type="domain" description="Reverse transcriptase" evidence="2">
    <location>
        <begin position="349"/>
        <end position="706"/>
    </location>
</feature>
<comment type="caution">
    <text evidence="3">The sequence shown here is derived from an EMBL/GenBank/DDBJ whole genome shotgun (WGS) entry which is preliminary data.</text>
</comment>
<gene>
    <name evidence="3" type="ORF">Slati_1434900</name>
</gene>
<reference evidence="3" key="2">
    <citation type="journal article" date="2024" name="Plant">
        <title>Genomic evolution and insights into agronomic trait innovations of Sesamum species.</title>
        <authorList>
            <person name="Miao H."/>
            <person name="Wang L."/>
            <person name="Qu L."/>
            <person name="Liu H."/>
            <person name="Sun Y."/>
            <person name="Le M."/>
            <person name="Wang Q."/>
            <person name="Wei S."/>
            <person name="Zheng Y."/>
            <person name="Lin W."/>
            <person name="Duan Y."/>
            <person name="Cao H."/>
            <person name="Xiong S."/>
            <person name="Wang X."/>
            <person name="Wei L."/>
            <person name="Li C."/>
            <person name="Ma Q."/>
            <person name="Ju M."/>
            <person name="Zhao R."/>
            <person name="Li G."/>
            <person name="Mu C."/>
            <person name="Tian Q."/>
            <person name="Mei H."/>
            <person name="Zhang T."/>
            <person name="Gao T."/>
            <person name="Zhang H."/>
        </authorList>
    </citation>
    <scope>NUCLEOTIDE SEQUENCE</scope>
    <source>
        <strain evidence="3">KEN1</strain>
    </source>
</reference>
<protein>
    <submittedName>
        <fullName evidence="3">LINE-1 reverse transcriptase</fullName>
    </submittedName>
</protein>
<dbReference type="Pfam" id="PF00078">
    <property type="entry name" value="RVT_1"/>
    <property type="match status" value="1"/>
</dbReference>
<evidence type="ECO:0000259" key="2">
    <source>
        <dbReference type="PROSITE" id="PS50878"/>
    </source>
</evidence>
<dbReference type="InterPro" id="IPR000477">
    <property type="entry name" value="RT_dom"/>
</dbReference>
<dbReference type="AlphaFoldDB" id="A0AAW2X9D5"/>
<dbReference type="SUPFAM" id="SSF56219">
    <property type="entry name" value="DNase I-like"/>
    <property type="match status" value="1"/>
</dbReference>
<dbReference type="CDD" id="cd01650">
    <property type="entry name" value="RT_nLTR_like"/>
    <property type="match status" value="1"/>
</dbReference>
<keyword evidence="3" id="KW-0548">Nucleotidyltransferase</keyword>
<proteinExistence type="predicted"/>
<dbReference type="EMBL" id="JACGWN010000005">
    <property type="protein sequence ID" value="KAL0448785.1"/>
    <property type="molecule type" value="Genomic_DNA"/>
</dbReference>